<dbReference type="GO" id="GO:0000981">
    <property type="term" value="F:DNA-binding transcription factor activity, RNA polymerase II-specific"/>
    <property type="evidence" value="ECO:0007669"/>
    <property type="project" value="InterPro"/>
</dbReference>
<feature type="compositionally biased region" description="Polar residues" evidence="3">
    <location>
        <begin position="317"/>
        <end position="334"/>
    </location>
</feature>
<feature type="compositionally biased region" description="Low complexity" evidence="3">
    <location>
        <begin position="335"/>
        <end position="362"/>
    </location>
</feature>
<dbReference type="InterPro" id="IPR036864">
    <property type="entry name" value="Zn2-C6_fun-type_DNA-bd_sf"/>
</dbReference>
<name>A0AAD7M6Y2_9AGAR</name>
<keyword evidence="2" id="KW-0539">Nucleus</keyword>
<feature type="region of interest" description="Disordered" evidence="3">
    <location>
        <begin position="178"/>
        <end position="209"/>
    </location>
</feature>
<dbReference type="CDD" id="cd00067">
    <property type="entry name" value="GAL4"/>
    <property type="match status" value="1"/>
</dbReference>
<dbReference type="InterPro" id="IPR050613">
    <property type="entry name" value="Sec_Metabolite_Reg"/>
</dbReference>
<dbReference type="PROSITE" id="PS00463">
    <property type="entry name" value="ZN2_CY6_FUNGAL_1"/>
    <property type="match status" value="1"/>
</dbReference>
<comment type="subcellular location">
    <subcellularLocation>
        <location evidence="1">Nucleus</location>
    </subcellularLocation>
</comment>
<evidence type="ECO:0000313" key="5">
    <source>
        <dbReference type="EMBL" id="KAJ7704209.1"/>
    </source>
</evidence>
<comment type="caution">
    <text evidence="5">The sequence shown here is derived from an EMBL/GenBank/DDBJ whole genome shotgun (WGS) entry which is preliminary data.</text>
</comment>
<evidence type="ECO:0000256" key="1">
    <source>
        <dbReference type="ARBA" id="ARBA00004123"/>
    </source>
</evidence>
<dbReference type="PANTHER" id="PTHR31001:SF81">
    <property type="entry name" value="ZN(II)2CYS6 TRANSCRIPTION FACTOR"/>
    <property type="match status" value="1"/>
</dbReference>
<feature type="region of interest" description="Disordered" evidence="3">
    <location>
        <begin position="113"/>
        <end position="162"/>
    </location>
</feature>
<dbReference type="GO" id="GO:0008270">
    <property type="term" value="F:zinc ion binding"/>
    <property type="evidence" value="ECO:0007669"/>
    <property type="project" value="InterPro"/>
</dbReference>
<proteinExistence type="predicted"/>
<dbReference type="SUPFAM" id="SSF57701">
    <property type="entry name" value="Zn2/Cys6 DNA-binding domain"/>
    <property type="match status" value="1"/>
</dbReference>
<dbReference type="GO" id="GO:0005634">
    <property type="term" value="C:nucleus"/>
    <property type="evidence" value="ECO:0007669"/>
    <property type="project" value="UniProtKB-SubCell"/>
</dbReference>
<feature type="region of interest" description="Disordered" evidence="3">
    <location>
        <begin position="304"/>
        <end position="398"/>
    </location>
</feature>
<dbReference type="EMBL" id="JARKIB010000491">
    <property type="protein sequence ID" value="KAJ7704209.1"/>
    <property type="molecule type" value="Genomic_DNA"/>
</dbReference>
<feature type="compositionally biased region" description="Gly residues" evidence="3">
    <location>
        <begin position="382"/>
        <end position="398"/>
    </location>
</feature>
<protein>
    <recommendedName>
        <fullName evidence="4">Zn(2)-C6 fungal-type domain-containing protein</fullName>
    </recommendedName>
</protein>
<evidence type="ECO:0000256" key="3">
    <source>
        <dbReference type="SAM" id="MobiDB-lite"/>
    </source>
</evidence>
<dbReference type="SMART" id="SM00066">
    <property type="entry name" value="GAL4"/>
    <property type="match status" value="1"/>
</dbReference>
<feature type="compositionally biased region" description="Basic and acidic residues" evidence="3">
    <location>
        <begin position="121"/>
        <end position="132"/>
    </location>
</feature>
<reference evidence="5" key="1">
    <citation type="submission" date="2023-03" db="EMBL/GenBank/DDBJ databases">
        <title>Massive genome expansion in bonnet fungi (Mycena s.s.) driven by repeated elements and novel gene families across ecological guilds.</title>
        <authorList>
            <consortium name="Lawrence Berkeley National Laboratory"/>
            <person name="Harder C.B."/>
            <person name="Miyauchi S."/>
            <person name="Viragh M."/>
            <person name="Kuo A."/>
            <person name="Thoen E."/>
            <person name="Andreopoulos B."/>
            <person name="Lu D."/>
            <person name="Skrede I."/>
            <person name="Drula E."/>
            <person name="Henrissat B."/>
            <person name="Morin E."/>
            <person name="Kohler A."/>
            <person name="Barry K."/>
            <person name="LaButti K."/>
            <person name="Morin E."/>
            <person name="Salamov A."/>
            <person name="Lipzen A."/>
            <person name="Mereny Z."/>
            <person name="Hegedus B."/>
            <person name="Baldrian P."/>
            <person name="Stursova M."/>
            <person name="Weitz H."/>
            <person name="Taylor A."/>
            <person name="Grigoriev I.V."/>
            <person name="Nagy L.G."/>
            <person name="Martin F."/>
            <person name="Kauserud H."/>
        </authorList>
    </citation>
    <scope>NUCLEOTIDE SEQUENCE</scope>
    <source>
        <strain evidence="5">CBHHK182m</strain>
    </source>
</reference>
<dbReference type="PANTHER" id="PTHR31001">
    <property type="entry name" value="UNCHARACTERIZED TRANSCRIPTIONAL REGULATORY PROTEIN"/>
    <property type="match status" value="1"/>
</dbReference>
<dbReference type="AlphaFoldDB" id="A0AAD7M6Y2"/>
<keyword evidence="6" id="KW-1185">Reference proteome</keyword>
<evidence type="ECO:0000313" key="6">
    <source>
        <dbReference type="Proteomes" id="UP001215598"/>
    </source>
</evidence>
<dbReference type="Proteomes" id="UP001215598">
    <property type="component" value="Unassembled WGS sequence"/>
</dbReference>
<sequence>MHNDQPASPPQSFLPPLQLKGEIMDLEFTIDTDHRKRRRNRTTQSCLNCHTSKRKCDRKRPCQRCIQLGLTGLCVYEIDDPALRDDPSVDENTRLRNRIAELESLVRELRGKPHPRWADSNFRDGDPNEKWHSRATKCAPLPKRRHSPDLSPGDAPRPPQLLPPIKTEVAAEASPHLYRFSASPGPPRPGGYAAAPFPEAHRSSSAGSFDGGGTYDYPLSGSDDGHYGGHYSPSSAGGSGSGGRGGGGSAYCSCRASPGMAHAYISLSQTLQTTLGVARTYAAHPPGTPCVLYRRIADLASLMQGADPTDPAGPAYDSNTPTDSEVLTPLSASASTGSFHGGSPTHSGHSSSNHNGNSSSTNGNGGGSNNFHPSSPFHTGGHLHGGGSPGAFHGGHGIHVGGVSVGGVGAGGGGAPSPGPLRDHDGWGAYNPYFPIASSEHIYGTHVIS</sequence>
<accession>A0AAD7M6Y2</accession>
<gene>
    <name evidence="5" type="ORF">B0H16DRAFT_1747716</name>
</gene>
<feature type="compositionally biased region" description="Low complexity" evidence="3">
    <location>
        <begin position="369"/>
        <end position="380"/>
    </location>
</feature>
<evidence type="ECO:0000259" key="4">
    <source>
        <dbReference type="PROSITE" id="PS50048"/>
    </source>
</evidence>
<feature type="compositionally biased region" description="Gly residues" evidence="3">
    <location>
        <begin position="237"/>
        <end position="249"/>
    </location>
</feature>
<organism evidence="5 6">
    <name type="scientific">Mycena metata</name>
    <dbReference type="NCBI Taxonomy" id="1033252"/>
    <lineage>
        <taxon>Eukaryota</taxon>
        <taxon>Fungi</taxon>
        <taxon>Dikarya</taxon>
        <taxon>Basidiomycota</taxon>
        <taxon>Agaricomycotina</taxon>
        <taxon>Agaricomycetes</taxon>
        <taxon>Agaricomycetidae</taxon>
        <taxon>Agaricales</taxon>
        <taxon>Marasmiineae</taxon>
        <taxon>Mycenaceae</taxon>
        <taxon>Mycena</taxon>
    </lineage>
</organism>
<dbReference type="InterPro" id="IPR001138">
    <property type="entry name" value="Zn2Cys6_DnaBD"/>
</dbReference>
<dbReference type="Gene3D" id="4.10.240.10">
    <property type="entry name" value="Zn(2)-C6 fungal-type DNA-binding domain"/>
    <property type="match status" value="1"/>
</dbReference>
<feature type="region of interest" description="Disordered" evidence="3">
    <location>
        <begin position="226"/>
        <end position="249"/>
    </location>
</feature>
<dbReference type="Pfam" id="PF00172">
    <property type="entry name" value="Zn_clus"/>
    <property type="match status" value="1"/>
</dbReference>
<evidence type="ECO:0000256" key="2">
    <source>
        <dbReference type="ARBA" id="ARBA00023242"/>
    </source>
</evidence>
<dbReference type="PROSITE" id="PS50048">
    <property type="entry name" value="ZN2_CY6_FUNGAL_2"/>
    <property type="match status" value="1"/>
</dbReference>
<feature type="domain" description="Zn(2)-C6 fungal-type" evidence="4">
    <location>
        <begin position="45"/>
        <end position="76"/>
    </location>
</feature>